<name>A0A9P4NKJ0_9PEZI</name>
<protein>
    <recommendedName>
        <fullName evidence="4">F-box domain-containing protein</fullName>
    </recommendedName>
</protein>
<feature type="compositionally biased region" description="Polar residues" evidence="1">
    <location>
        <begin position="410"/>
        <end position="429"/>
    </location>
</feature>
<dbReference type="Proteomes" id="UP000800235">
    <property type="component" value="Unassembled WGS sequence"/>
</dbReference>
<evidence type="ECO:0008006" key="4">
    <source>
        <dbReference type="Google" id="ProtNLM"/>
    </source>
</evidence>
<dbReference type="EMBL" id="MU007070">
    <property type="protein sequence ID" value="KAF2425334.1"/>
    <property type="molecule type" value="Genomic_DNA"/>
</dbReference>
<reference evidence="2" key="1">
    <citation type="journal article" date="2020" name="Stud. Mycol.">
        <title>101 Dothideomycetes genomes: a test case for predicting lifestyles and emergence of pathogens.</title>
        <authorList>
            <person name="Haridas S."/>
            <person name="Albert R."/>
            <person name="Binder M."/>
            <person name="Bloem J."/>
            <person name="Labutti K."/>
            <person name="Salamov A."/>
            <person name="Andreopoulos B."/>
            <person name="Baker S."/>
            <person name="Barry K."/>
            <person name="Bills G."/>
            <person name="Bluhm B."/>
            <person name="Cannon C."/>
            <person name="Castanera R."/>
            <person name="Culley D."/>
            <person name="Daum C."/>
            <person name="Ezra D."/>
            <person name="Gonzalez J."/>
            <person name="Henrissat B."/>
            <person name="Kuo A."/>
            <person name="Liang C."/>
            <person name="Lipzen A."/>
            <person name="Lutzoni F."/>
            <person name="Magnuson J."/>
            <person name="Mondo S."/>
            <person name="Nolan M."/>
            <person name="Ohm R."/>
            <person name="Pangilinan J."/>
            <person name="Park H.-J."/>
            <person name="Ramirez L."/>
            <person name="Alfaro M."/>
            <person name="Sun H."/>
            <person name="Tritt A."/>
            <person name="Yoshinaga Y."/>
            <person name="Zwiers L.-H."/>
            <person name="Turgeon B."/>
            <person name="Goodwin S."/>
            <person name="Spatafora J."/>
            <person name="Crous P."/>
            <person name="Grigoriev I."/>
        </authorList>
    </citation>
    <scope>NUCLEOTIDE SEQUENCE</scope>
    <source>
        <strain evidence="2">CBS 130266</strain>
    </source>
</reference>
<dbReference type="OrthoDB" id="5311681at2759"/>
<dbReference type="AlphaFoldDB" id="A0A9P4NKJ0"/>
<organism evidence="2 3">
    <name type="scientific">Tothia fuscella</name>
    <dbReference type="NCBI Taxonomy" id="1048955"/>
    <lineage>
        <taxon>Eukaryota</taxon>
        <taxon>Fungi</taxon>
        <taxon>Dikarya</taxon>
        <taxon>Ascomycota</taxon>
        <taxon>Pezizomycotina</taxon>
        <taxon>Dothideomycetes</taxon>
        <taxon>Pleosporomycetidae</taxon>
        <taxon>Venturiales</taxon>
        <taxon>Cylindrosympodiaceae</taxon>
        <taxon>Tothia</taxon>
    </lineage>
</organism>
<keyword evidence="3" id="KW-1185">Reference proteome</keyword>
<evidence type="ECO:0000313" key="3">
    <source>
        <dbReference type="Proteomes" id="UP000800235"/>
    </source>
</evidence>
<sequence length="598" mass="67750">MAHATTRRRRREQLSPVVHFPPNEPVNRLVPGRHIITTSPVKQYSNSSHGRQLPLSLILMITSYLDSPADISRVTRSSKLLYYLNLPKLYESVTLYSYREIRYPDGRAEGFGGGSPFTMALDGLVSGKAASFVRSFRLVGMWKEIDLEDFQRGRVPDNTMILNIVIKAALERMEKLKTFCWELNTKPLKTIYQGLASKPMLTSLTLKFPRTRIVRPTVVVPPMPSLTSIYLVDIDPLCFPDDFSTLFLHARKLEDLRIEWNPRMRREKEPSICLSAYFGECLSAGVKLPIKRLALKNMFAKNNKELDRVIDPTTMESVTMINCVDPEDASTIFYDNTWILQHRQKAPGPSPKLTKLRVDRLDKSQELPLAGWGHFEEIYLVNTPPSATPSPQSSLSPAQPSSSPEKSVASPATSQSSDGKETSPSQGSLMLTRPESPHSQVEFASSFLAAITSRHGATLKKLLLSDKWCLSGPTIKHVFTSCPQITQIGLALDSNDFELLRPLIRLAPRMHAIRVLIRPDMPVYHTVADIAPEMYCFAIGLETWRPEYRNLRWVGIGSQYFELGGIYREGTTFKRRVHKRTWDEIKHVEIFGMDTFDI</sequence>
<evidence type="ECO:0000313" key="2">
    <source>
        <dbReference type="EMBL" id="KAF2425334.1"/>
    </source>
</evidence>
<evidence type="ECO:0000256" key="1">
    <source>
        <dbReference type="SAM" id="MobiDB-lite"/>
    </source>
</evidence>
<feature type="region of interest" description="Disordered" evidence="1">
    <location>
        <begin position="383"/>
        <end position="435"/>
    </location>
</feature>
<feature type="compositionally biased region" description="Low complexity" evidence="1">
    <location>
        <begin position="383"/>
        <end position="404"/>
    </location>
</feature>
<gene>
    <name evidence="2" type="ORF">EJ08DRAFT_594529</name>
</gene>
<proteinExistence type="predicted"/>
<comment type="caution">
    <text evidence="2">The sequence shown here is derived from an EMBL/GenBank/DDBJ whole genome shotgun (WGS) entry which is preliminary data.</text>
</comment>
<accession>A0A9P4NKJ0</accession>